<evidence type="ECO:0000313" key="2">
    <source>
        <dbReference type="Proteomes" id="UP000507470"/>
    </source>
</evidence>
<keyword evidence="2" id="KW-1185">Reference proteome</keyword>
<organism evidence="1 2">
    <name type="scientific">Mytilus coruscus</name>
    <name type="common">Sea mussel</name>
    <dbReference type="NCBI Taxonomy" id="42192"/>
    <lineage>
        <taxon>Eukaryota</taxon>
        <taxon>Metazoa</taxon>
        <taxon>Spiralia</taxon>
        <taxon>Lophotrochozoa</taxon>
        <taxon>Mollusca</taxon>
        <taxon>Bivalvia</taxon>
        <taxon>Autobranchia</taxon>
        <taxon>Pteriomorphia</taxon>
        <taxon>Mytilida</taxon>
        <taxon>Mytiloidea</taxon>
        <taxon>Mytilidae</taxon>
        <taxon>Mytilinae</taxon>
        <taxon>Mytilus</taxon>
    </lineage>
</organism>
<evidence type="ECO:0000313" key="1">
    <source>
        <dbReference type="EMBL" id="CAC5368451.1"/>
    </source>
</evidence>
<dbReference type="AlphaFoldDB" id="A0A6J8AJM0"/>
<sequence length="229" mass="26358">MDKLYEARYNHSLICFLSMNTKKSSSDINQWIKCYPRGIWKEIDKNPKTIHQKIKEDEGNDVSNLCSSDIKLRNIETGTIAFGKIAVETQVETGKDALKSMEDQTADEFDFKKSKQMFELSSSPAILFELPGLIRQAQKSEFADVLWNTGDRAVYRKHYSILPYVIDGCSLIQRLLWTKGTSFGEICQLYVDYIKHRYDHAVILFYCYTPGPSTKDILTHATVKRSSRC</sequence>
<protein>
    <submittedName>
        <fullName evidence="1">Uncharacterized protein</fullName>
    </submittedName>
</protein>
<dbReference type="EMBL" id="CACVKT020001486">
    <property type="protein sequence ID" value="CAC5368451.1"/>
    <property type="molecule type" value="Genomic_DNA"/>
</dbReference>
<dbReference type="Proteomes" id="UP000507470">
    <property type="component" value="Unassembled WGS sequence"/>
</dbReference>
<dbReference type="OrthoDB" id="6760986at2759"/>
<accession>A0A6J8AJM0</accession>
<proteinExistence type="predicted"/>
<name>A0A6J8AJM0_MYTCO</name>
<gene>
    <name evidence="1" type="ORF">MCOR_7992</name>
</gene>
<reference evidence="1 2" key="1">
    <citation type="submission" date="2020-06" db="EMBL/GenBank/DDBJ databases">
        <authorList>
            <person name="Li R."/>
            <person name="Bekaert M."/>
        </authorList>
    </citation>
    <scope>NUCLEOTIDE SEQUENCE [LARGE SCALE GENOMIC DNA]</scope>
    <source>
        <strain evidence="2">wild</strain>
    </source>
</reference>